<feature type="domain" description="PAS" evidence="1">
    <location>
        <begin position="368"/>
        <end position="414"/>
    </location>
</feature>
<dbReference type="NCBIfam" id="TIGR00229">
    <property type="entry name" value="sensory_box"/>
    <property type="match status" value="1"/>
</dbReference>
<dbReference type="RefSeq" id="WP_165919078.1">
    <property type="nucleotide sequence ID" value="NZ_AP018721.1"/>
</dbReference>
<reference evidence="5 6" key="1">
    <citation type="submission" date="2019-03" db="EMBL/GenBank/DDBJ databases">
        <title>Genomic Encyclopedia of Type Strains, Phase IV (KMG-IV): sequencing the most valuable type-strain genomes for metagenomic binning, comparative biology and taxonomic classification.</title>
        <authorList>
            <person name="Goeker M."/>
        </authorList>
    </citation>
    <scope>NUCLEOTIDE SEQUENCE [LARGE SCALE GENOMIC DNA]</scope>
    <source>
        <strain evidence="5 6">DSM 103923</strain>
    </source>
</reference>
<dbReference type="SMART" id="SM00091">
    <property type="entry name" value="PAS"/>
    <property type="match status" value="1"/>
</dbReference>
<evidence type="ECO:0000313" key="6">
    <source>
        <dbReference type="Proteomes" id="UP000295135"/>
    </source>
</evidence>
<dbReference type="SMART" id="SM00267">
    <property type="entry name" value="GGDEF"/>
    <property type="match status" value="1"/>
</dbReference>
<dbReference type="Gene3D" id="3.20.20.450">
    <property type="entry name" value="EAL domain"/>
    <property type="match status" value="1"/>
</dbReference>
<organism evidence="5 6">
    <name type="scientific">Sulfuritortus calidifontis</name>
    <dbReference type="NCBI Taxonomy" id="1914471"/>
    <lineage>
        <taxon>Bacteria</taxon>
        <taxon>Pseudomonadati</taxon>
        <taxon>Pseudomonadota</taxon>
        <taxon>Betaproteobacteria</taxon>
        <taxon>Nitrosomonadales</taxon>
        <taxon>Thiobacillaceae</taxon>
        <taxon>Sulfuritortus</taxon>
    </lineage>
</organism>
<dbReference type="SMART" id="SM00086">
    <property type="entry name" value="PAC"/>
    <property type="match status" value="1"/>
</dbReference>
<dbReference type="EMBL" id="SLZY01000001">
    <property type="protein sequence ID" value="TCS74005.1"/>
    <property type="molecule type" value="Genomic_DNA"/>
</dbReference>
<dbReference type="InterPro" id="IPR029787">
    <property type="entry name" value="Nucleotide_cyclase"/>
</dbReference>
<evidence type="ECO:0000259" key="4">
    <source>
        <dbReference type="PROSITE" id="PS50887"/>
    </source>
</evidence>
<dbReference type="SMART" id="SM00052">
    <property type="entry name" value="EAL"/>
    <property type="match status" value="1"/>
</dbReference>
<feature type="domain" description="EAL" evidence="3">
    <location>
        <begin position="667"/>
        <end position="921"/>
    </location>
</feature>
<dbReference type="PANTHER" id="PTHR44757:SF2">
    <property type="entry name" value="BIOFILM ARCHITECTURE MAINTENANCE PROTEIN MBAA"/>
    <property type="match status" value="1"/>
</dbReference>
<dbReference type="PROSITE" id="PS50883">
    <property type="entry name" value="EAL"/>
    <property type="match status" value="1"/>
</dbReference>
<keyword evidence="6" id="KW-1185">Reference proteome</keyword>
<dbReference type="PROSITE" id="PS50113">
    <property type="entry name" value="PAC"/>
    <property type="match status" value="1"/>
</dbReference>
<comment type="caution">
    <text evidence="5">The sequence shown here is derived from an EMBL/GenBank/DDBJ whole genome shotgun (WGS) entry which is preliminary data.</text>
</comment>
<dbReference type="Pfam" id="PF12974">
    <property type="entry name" value="Phosphonate-bd"/>
    <property type="match status" value="1"/>
</dbReference>
<feature type="domain" description="PAC" evidence="2">
    <location>
        <begin position="441"/>
        <end position="493"/>
    </location>
</feature>
<dbReference type="Gene3D" id="3.40.190.10">
    <property type="entry name" value="Periplasmic binding protein-like II"/>
    <property type="match status" value="2"/>
</dbReference>
<dbReference type="Pfam" id="PF00563">
    <property type="entry name" value="EAL"/>
    <property type="match status" value="1"/>
</dbReference>
<dbReference type="InterPro" id="IPR001633">
    <property type="entry name" value="EAL_dom"/>
</dbReference>
<dbReference type="InterPro" id="IPR000700">
    <property type="entry name" value="PAS-assoc_C"/>
</dbReference>
<feature type="domain" description="GGDEF" evidence="4">
    <location>
        <begin position="525"/>
        <end position="658"/>
    </location>
</feature>
<dbReference type="GO" id="GO:0003824">
    <property type="term" value="F:catalytic activity"/>
    <property type="evidence" value="ECO:0007669"/>
    <property type="project" value="UniProtKB-ARBA"/>
</dbReference>
<dbReference type="InterPro" id="IPR000160">
    <property type="entry name" value="GGDEF_dom"/>
</dbReference>
<dbReference type="CDD" id="cd01949">
    <property type="entry name" value="GGDEF"/>
    <property type="match status" value="1"/>
</dbReference>
<dbReference type="InterPro" id="IPR043128">
    <property type="entry name" value="Rev_trsase/Diguanyl_cyclase"/>
</dbReference>
<dbReference type="Gene3D" id="1.20.120.30">
    <property type="entry name" value="Aspartate receptor, ligand-binding domain"/>
    <property type="match status" value="1"/>
</dbReference>
<name>A0A4R3JZ16_9PROT</name>
<dbReference type="SUPFAM" id="SSF141868">
    <property type="entry name" value="EAL domain-like"/>
    <property type="match status" value="1"/>
</dbReference>
<dbReference type="FunFam" id="3.30.70.270:FF:000001">
    <property type="entry name" value="Diguanylate cyclase domain protein"/>
    <property type="match status" value="1"/>
</dbReference>
<dbReference type="PANTHER" id="PTHR44757">
    <property type="entry name" value="DIGUANYLATE CYCLASE DGCP"/>
    <property type="match status" value="1"/>
</dbReference>
<dbReference type="NCBIfam" id="TIGR00254">
    <property type="entry name" value="GGDEF"/>
    <property type="match status" value="1"/>
</dbReference>
<dbReference type="Pfam" id="PF00990">
    <property type="entry name" value="GGDEF"/>
    <property type="match status" value="1"/>
</dbReference>
<evidence type="ECO:0000259" key="1">
    <source>
        <dbReference type="PROSITE" id="PS50112"/>
    </source>
</evidence>
<dbReference type="PROSITE" id="PS50887">
    <property type="entry name" value="GGDEF"/>
    <property type="match status" value="1"/>
</dbReference>
<dbReference type="Proteomes" id="UP000295135">
    <property type="component" value="Unassembled WGS sequence"/>
</dbReference>
<dbReference type="SUPFAM" id="SSF55073">
    <property type="entry name" value="Nucleotide cyclase"/>
    <property type="match status" value="1"/>
</dbReference>
<sequence>MLHALALFVGWPTPAFTAEPERFLREVVIGVQTLRSPEQTRADWQPTADYLSRQSPGYHFRVEALDTERLTQAVAGGRLDFVLTNPSHYVALEASHRVRRIATLVNAAGGHALHQFGGVILVHAETHPEIRGLADLKGRRIAAVGSSWLGGYHAQAAELQRAGIDLERDVSIYFRGEPQDAVVMDVATGRAAAGFVRTGILEEMAHEGRIRLADFRILNAQYRPGFPLRLSTQLYPEWPFSACPHTDSELAGRVAVALLGMAPTEQAARRGGYYGWTIPDDYQSVHDLMRELRQPPYDGPQRFSLWDVVHQYEAAIFTALVAALLLALLVIGRFQRLNHVIQSQLGDIRWHAEKLEREAAARAEAEGQLHLAASVFEHSNDGIVIADAQGRILEVNTAFTRVTGYSREEAVGRNPRMLQSGRHDRAFYQAMWKQIDETGHWQGEIWNRRKSGEFYVELLDITAIRNAAGEVVRYVGVFSDVTDLRQSQDKLEQLAHFDALTHLPNRVLLADRLQQAMAQADRSGRLLAVCFLDLDGFKPINDNYGHHIGDKLLIEIAARLKAKLRGVDTVARLGGDEFVLLITDVQDVEEMEQTVSRVIEAIETPCQIGELKLSVSASIGVSLYPLDQAEPELLIRHADQAMYMAKRAGRGRFKLFDSREDRLVEARMHELERIRSALRDGEFVLHYQPRVDMRAGRVIGVEALIRWQHPSLGLLPPAKFLPLAEHDPVIIEIGRRVLSEALDQLQAWLRAGLDLKVSVNVAARQLQWPGFVEDLRLQLLQHPEVHPGRLELEILESAALEDVSGMHDVINACRVMGVDFALDDFGTGYASLSYLKRLPVDVVKIDQTFIRELLDNSEDLAIVEGIVSLARIFRLRVVGEGVETPEHGVMLMRLGCDQAQGYGIARPMPAAEVAGWCRRFQPDPQWSIWADVPWDYADFPLLVAQSEHYRWIKQITRYVEGESPYLEMREVEDNHHCRFGRWYYGEGRQRYGKLAEFIEIEAIHEEVHRIGHEILGLMAAEQVQKARARLPQLMEQRDRILMRLCALQMLVTGQRLSAGERVEWLVDAPQRLKGPPK</sequence>
<evidence type="ECO:0000259" key="2">
    <source>
        <dbReference type="PROSITE" id="PS50113"/>
    </source>
</evidence>
<dbReference type="Pfam" id="PF13682">
    <property type="entry name" value="CZB"/>
    <property type="match status" value="1"/>
</dbReference>
<dbReference type="InterPro" id="IPR035965">
    <property type="entry name" value="PAS-like_dom_sf"/>
</dbReference>
<protein>
    <submittedName>
        <fullName evidence="5">PAS domain S-box-containing protein/diguanylate cyclase (GGDEF)-like protein</fullName>
    </submittedName>
</protein>
<dbReference type="InterPro" id="IPR001610">
    <property type="entry name" value="PAC"/>
</dbReference>
<proteinExistence type="predicted"/>
<gene>
    <name evidence="5" type="ORF">EDC61_101228</name>
</gene>
<evidence type="ECO:0000313" key="5">
    <source>
        <dbReference type="EMBL" id="TCS74005.1"/>
    </source>
</evidence>
<dbReference type="CDD" id="cd00130">
    <property type="entry name" value="PAS"/>
    <property type="match status" value="1"/>
</dbReference>
<accession>A0A4R3JZ16</accession>
<dbReference type="SUPFAM" id="SSF53850">
    <property type="entry name" value="Periplasmic binding protein-like II"/>
    <property type="match status" value="1"/>
</dbReference>
<dbReference type="InterPro" id="IPR000014">
    <property type="entry name" value="PAS"/>
</dbReference>
<dbReference type="Gene3D" id="3.30.450.20">
    <property type="entry name" value="PAS domain"/>
    <property type="match status" value="1"/>
</dbReference>
<dbReference type="InterPro" id="IPR025991">
    <property type="entry name" value="Chemoreceptor_zinc-bind_dom"/>
</dbReference>
<dbReference type="Pfam" id="PF13426">
    <property type="entry name" value="PAS_9"/>
    <property type="match status" value="1"/>
</dbReference>
<evidence type="ECO:0000259" key="3">
    <source>
        <dbReference type="PROSITE" id="PS50883"/>
    </source>
</evidence>
<dbReference type="CDD" id="cd01948">
    <property type="entry name" value="EAL"/>
    <property type="match status" value="1"/>
</dbReference>
<dbReference type="PROSITE" id="PS50112">
    <property type="entry name" value="PAS"/>
    <property type="match status" value="1"/>
</dbReference>
<dbReference type="AlphaFoldDB" id="A0A4R3JZ16"/>
<dbReference type="InterPro" id="IPR035919">
    <property type="entry name" value="EAL_sf"/>
</dbReference>
<dbReference type="Gene3D" id="3.30.70.270">
    <property type="match status" value="1"/>
</dbReference>
<dbReference type="InterPro" id="IPR052155">
    <property type="entry name" value="Biofilm_reg_signaling"/>
</dbReference>
<dbReference type="SUPFAM" id="SSF55785">
    <property type="entry name" value="PYP-like sensor domain (PAS domain)"/>
    <property type="match status" value="1"/>
</dbReference>